<gene>
    <name evidence="2" type="ORF">EWU20_04705</name>
</gene>
<dbReference type="GO" id="GO:0016757">
    <property type="term" value="F:glycosyltransferase activity"/>
    <property type="evidence" value="ECO:0007669"/>
    <property type="project" value="InterPro"/>
</dbReference>
<comment type="caution">
    <text evidence="2">The sequence shown here is derived from an EMBL/GenBank/DDBJ whole genome shotgun (WGS) entry which is preliminary data.</text>
</comment>
<sequence>MRLIIARSNFFSYSETFIEEQINQLEPIHVLYEGWQPSRLKAGGSLFSFPFSILAVRGVLRRIIPGLYQKIYTHYLRRFLRASRVDAFLANYGPLGTNIYEACLAEDIPYSVVFLGFDAAEKKTLATYGARYALSLPKAKAIICVAESMRANLEEIAGPLPNLHVIPCGVDTSRFTPGTAKNGFNVISVARFAEKKGSLKSIQAFEILLRDFPDSQLRMVGDGPLWEEAKEYVSAHGLSESIHFLGAMGQSDYLPLLQESNVFIQHSVLTPSGDSEGTPVAILEASACGLAICSTRHAGIPDAVIEGKTGLLVDEHDVEGMAAALKSLASDSATTRAYGVAARKHMEKQYDVVKLSAKIKGLLV</sequence>
<protein>
    <submittedName>
        <fullName evidence="2">Glycosyltransferase</fullName>
    </submittedName>
</protein>
<keyword evidence="3" id="KW-1185">Reference proteome</keyword>
<keyword evidence="2" id="KW-0808">Transferase</keyword>
<organism evidence="2 3">
    <name type="scientific">Aquirufa antheringensis</name>
    <dbReference type="NCBI Taxonomy" id="2516559"/>
    <lineage>
        <taxon>Bacteria</taxon>
        <taxon>Pseudomonadati</taxon>
        <taxon>Bacteroidota</taxon>
        <taxon>Cytophagia</taxon>
        <taxon>Cytophagales</taxon>
        <taxon>Flectobacillaceae</taxon>
        <taxon>Aquirufa</taxon>
    </lineage>
</organism>
<dbReference type="EMBL" id="SEWY01000002">
    <property type="protein sequence ID" value="TBH74447.1"/>
    <property type="molecule type" value="Genomic_DNA"/>
</dbReference>
<dbReference type="PANTHER" id="PTHR12526">
    <property type="entry name" value="GLYCOSYLTRANSFERASE"/>
    <property type="match status" value="1"/>
</dbReference>
<dbReference type="Gene3D" id="3.40.50.2000">
    <property type="entry name" value="Glycogen Phosphorylase B"/>
    <property type="match status" value="2"/>
</dbReference>
<dbReference type="Pfam" id="PF00534">
    <property type="entry name" value="Glycos_transf_1"/>
    <property type="match status" value="1"/>
</dbReference>
<dbReference type="AlphaFoldDB" id="A0A4Q9BEK9"/>
<dbReference type="Proteomes" id="UP000293583">
    <property type="component" value="Unassembled WGS sequence"/>
</dbReference>
<dbReference type="OrthoDB" id="9792322at2"/>
<evidence type="ECO:0000313" key="2">
    <source>
        <dbReference type="EMBL" id="TBH74447.1"/>
    </source>
</evidence>
<evidence type="ECO:0000259" key="1">
    <source>
        <dbReference type="Pfam" id="PF00534"/>
    </source>
</evidence>
<name>A0A4Q9BEK9_9BACT</name>
<dbReference type="InterPro" id="IPR001296">
    <property type="entry name" value="Glyco_trans_1"/>
</dbReference>
<dbReference type="RefSeq" id="WP_130922906.1">
    <property type="nucleotide sequence ID" value="NZ_JAANOM010000001.1"/>
</dbReference>
<feature type="domain" description="Glycosyl transferase family 1" evidence="1">
    <location>
        <begin position="173"/>
        <end position="344"/>
    </location>
</feature>
<reference evidence="2 3" key="1">
    <citation type="submission" date="2019-02" db="EMBL/GenBank/DDBJ databases">
        <title>Genome of a new Bacteroidetes strain.</title>
        <authorList>
            <person name="Pitt A."/>
        </authorList>
    </citation>
    <scope>NUCLEOTIDE SEQUENCE [LARGE SCALE GENOMIC DNA]</scope>
    <source>
        <strain evidence="2 3">103A-SOEBACH</strain>
    </source>
</reference>
<dbReference type="SUPFAM" id="SSF53756">
    <property type="entry name" value="UDP-Glycosyltransferase/glycogen phosphorylase"/>
    <property type="match status" value="1"/>
</dbReference>
<evidence type="ECO:0000313" key="3">
    <source>
        <dbReference type="Proteomes" id="UP000293583"/>
    </source>
</evidence>
<proteinExistence type="predicted"/>
<accession>A0A4Q9BEK9</accession>